<feature type="domain" description="COMMD1 N-terminal" evidence="1">
    <location>
        <begin position="4"/>
        <end position="101"/>
    </location>
</feature>
<dbReference type="GO" id="GO:0032434">
    <property type="term" value="P:regulation of proteasomal ubiquitin-dependent protein catabolic process"/>
    <property type="evidence" value="ECO:0007669"/>
    <property type="project" value="TreeGrafter"/>
</dbReference>
<dbReference type="PANTHER" id="PTHR21199">
    <property type="entry name" value="COMM DOMAIN-CONTAINING PROTEIN 1"/>
    <property type="match status" value="1"/>
</dbReference>
<dbReference type="GO" id="GO:0031398">
    <property type="term" value="P:positive regulation of protein ubiquitination"/>
    <property type="evidence" value="ECO:0007669"/>
    <property type="project" value="TreeGrafter"/>
</dbReference>
<evidence type="ECO:0000313" key="2">
    <source>
        <dbReference type="EMBL" id="JAC19966.1"/>
    </source>
</evidence>
<dbReference type="GO" id="GO:2000009">
    <property type="term" value="P:negative regulation of protein localization to cell surface"/>
    <property type="evidence" value="ECO:0007669"/>
    <property type="project" value="TreeGrafter"/>
</dbReference>
<dbReference type="InterPro" id="IPR033776">
    <property type="entry name" value="COMMD1_N"/>
</dbReference>
<reference evidence="2" key="1">
    <citation type="submission" date="2014-03" db="EMBL/GenBank/DDBJ databases">
        <title>The sialotranscriptome of Amblyomma triste, Amblyomma parvum and Amblyomma cajennense ticks, uncovered by 454-based RNA-seq.</title>
        <authorList>
            <person name="Garcia G.R."/>
            <person name="Gardinassi L.G."/>
            <person name="Ribeiro J.M."/>
            <person name="Anatriello E."/>
            <person name="Ferreira B.R."/>
            <person name="Moreira H.N."/>
            <person name="Mafra C."/>
            <person name="Olegario M.M."/>
            <person name="Szabo P.J."/>
            <person name="Miranda-Santos I.K."/>
            <person name="Maruyama S.R."/>
        </authorList>
    </citation>
    <scope>NUCLEOTIDE SEQUENCE</scope>
    <source>
        <strain evidence="2">Uberlandia</strain>
        <tissue evidence="2">Salivary glands</tissue>
    </source>
</reference>
<dbReference type="Pfam" id="PF17221">
    <property type="entry name" value="COMMD1_N"/>
    <property type="match status" value="1"/>
</dbReference>
<name>A0A023FDL9_AMBCJ</name>
<dbReference type="GO" id="GO:1902306">
    <property type="term" value="P:negative regulation of sodium ion transmembrane transport"/>
    <property type="evidence" value="ECO:0007669"/>
    <property type="project" value="TreeGrafter"/>
</dbReference>
<dbReference type="GO" id="GO:0055070">
    <property type="term" value="P:copper ion homeostasis"/>
    <property type="evidence" value="ECO:0007669"/>
    <property type="project" value="InterPro"/>
</dbReference>
<dbReference type="InterPro" id="IPR037351">
    <property type="entry name" value="Murr1"/>
</dbReference>
<dbReference type="AlphaFoldDB" id="A0A023FDL9"/>
<evidence type="ECO:0000259" key="1">
    <source>
        <dbReference type="Pfam" id="PF17221"/>
    </source>
</evidence>
<sequence>MSKTHFFGLLCGLAQRLYYGNADATDELLKNELYPSASDAEFSKLASRATTVLKTLAASNMDWTQLEAFLTSQTKRQEGGLTQEQAESTSRFWRNHRARVRASVVAQSRWNHGLDSCSWRVDLEGPTAQVSLGQLQFQLGKTELESLLQNIAAVQVALDKHCPRAK</sequence>
<dbReference type="GO" id="GO:0005768">
    <property type="term" value="C:endosome"/>
    <property type="evidence" value="ECO:0007669"/>
    <property type="project" value="TreeGrafter"/>
</dbReference>
<organism evidence="2">
    <name type="scientific">Amblyomma cajennense</name>
    <name type="common">Cayenne tick</name>
    <name type="synonym">Acarus cajennensis</name>
    <dbReference type="NCBI Taxonomy" id="34607"/>
    <lineage>
        <taxon>Eukaryota</taxon>
        <taxon>Metazoa</taxon>
        <taxon>Ecdysozoa</taxon>
        <taxon>Arthropoda</taxon>
        <taxon>Chelicerata</taxon>
        <taxon>Arachnida</taxon>
        <taxon>Acari</taxon>
        <taxon>Parasitiformes</taxon>
        <taxon>Ixodida</taxon>
        <taxon>Ixodoidea</taxon>
        <taxon>Ixodidae</taxon>
        <taxon>Amblyomminae</taxon>
        <taxon>Amblyomma</taxon>
    </lineage>
</organism>
<accession>A0A023FDL9</accession>
<protein>
    <submittedName>
        <fullName evidence="2">Putative comm domain-containing protein</fullName>
    </submittedName>
</protein>
<dbReference type="PANTHER" id="PTHR21199:SF1">
    <property type="entry name" value="COMM DOMAIN-CONTAINING PROTEIN 1"/>
    <property type="match status" value="1"/>
</dbReference>
<proteinExistence type="evidence at transcript level"/>
<dbReference type="EMBL" id="GBBK01004516">
    <property type="protein sequence ID" value="JAC19966.1"/>
    <property type="molecule type" value="mRNA"/>
</dbReference>